<dbReference type="Pfam" id="PF01564">
    <property type="entry name" value="Spermine_synth"/>
    <property type="match status" value="1"/>
</dbReference>
<keyword evidence="7" id="KW-1185">Reference proteome</keyword>
<dbReference type="Gene3D" id="3.40.50.150">
    <property type="entry name" value="Vaccinia Virus protein VP39"/>
    <property type="match status" value="1"/>
</dbReference>
<reference evidence="6 7" key="1">
    <citation type="submission" date="2019-02" db="EMBL/GenBank/DDBJ databases">
        <title>Genomic Encyclopedia of Type Strains, Phase IV (KMG-IV): sequencing the most valuable type-strain genomes for metagenomic binning, comparative biology and taxonomic classification.</title>
        <authorList>
            <person name="Goeker M."/>
        </authorList>
    </citation>
    <scope>NUCLEOTIDE SEQUENCE [LARGE SCALE GENOMIC DNA]</scope>
    <source>
        <strain evidence="6 7">DSM 105135</strain>
    </source>
</reference>
<dbReference type="AlphaFoldDB" id="A0A4Q7YI79"/>
<evidence type="ECO:0000313" key="7">
    <source>
        <dbReference type="Proteomes" id="UP000292423"/>
    </source>
</evidence>
<feature type="active site" description="Proton acceptor" evidence="4">
    <location>
        <position position="137"/>
    </location>
</feature>
<dbReference type="SUPFAM" id="SSF53335">
    <property type="entry name" value="S-adenosyl-L-methionine-dependent methyltransferases"/>
    <property type="match status" value="1"/>
</dbReference>
<sequence length="254" mass="28435">MGGSTLPTENHDQPELWETRQSLTLHFGSEAVQSRMSKDAPWRLEFEYTRRMVTFLAFHPEPADILIVGLGGGSLSKFCQRFLPNANITSIEINPAVIALRDKFLIPPDSRQFRILRADAVEYLPAHPASADIILMDAYDADGLPPALCSEDFYRASREALKPGGILSANLWRSDKAFRRNLGRLGRIFDRRVVSATCDTGNESVLCFREPALPPFAQAWKNALHYQKLTGVNLPGYLEDLVFSAGNDWFYGST</sequence>
<accession>A0A4Q7YI79</accession>
<dbReference type="PROSITE" id="PS51006">
    <property type="entry name" value="PABS_2"/>
    <property type="match status" value="1"/>
</dbReference>
<keyword evidence="3 4" id="KW-0620">Polyamine biosynthesis</keyword>
<dbReference type="InterPro" id="IPR029063">
    <property type="entry name" value="SAM-dependent_MTases_sf"/>
</dbReference>
<evidence type="ECO:0000256" key="4">
    <source>
        <dbReference type="PROSITE-ProRule" id="PRU00354"/>
    </source>
</evidence>
<evidence type="ECO:0000259" key="5">
    <source>
        <dbReference type="PROSITE" id="PS51006"/>
    </source>
</evidence>
<dbReference type="GO" id="GO:0006596">
    <property type="term" value="P:polyamine biosynthetic process"/>
    <property type="evidence" value="ECO:0007669"/>
    <property type="project" value="UniProtKB-UniRule"/>
</dbReference>
<evidence type="ECO:0000256" key="1">
    <source>
        <dbReference type="ARBA" id="ARBA00007867"/>
    </source>
</evidence>
<dbReference type="GO" id="GO:0016740">
    <property type="term" value="F:transferase activity"/>
    <property type="evidence" value="ECO:0007669"/>
    <property type="project" value="UniProtKB-UniRule"/>
</dbReference>
<dbReference type="InterPro" id="IPR030374">
    <property type="entry name" value="PABS"/>
</dbReference>
<dbReference type="EMBL" id="SHKX01000016">
    <property type="protein sequence ID" value="RZU36828.1"/>
    <property type="molecule type" value="Genomic_DNA"/>
</dbReference>
<comment type="similarity">
    <text evidence="1">Belongs to the spermidine/spermine synthase family.</text>
</comment>
<gene>
    <name evidence="6" type="ORF">EV700_3041</name>
</gene>
<comment type="caution">
    <text evidence="6">The sequence shown here is derived from an EMBL/GenBank/DDBJ whole genome shotgun (WGS) entry which is preliminary data.</text>
</comment>
<evidence type="ECO:0000256" key="3">
    <source>
        <dbReference type="ARBA" id="ARBA00023115"/>
    </source>
</evidence>
<dbReference type="PANTHER" id="PTHR43317">
    <property type="entry name" value="THERMOSPERMINE SYNTHASE ACAULIS5"/>
    <property type="match status" value="1"/>
</dbReference>
<evidence type="ECO:0000313" key="6">
    <source>
        <dbReference type="EMBL" id="RZU36828.1"/>
    </source>
</evidence>
<keyword evidence="2 4" id="KW-0808">Transferase</keyword>
<name>A0A4Q7YI79_9GAMM</name>
<proteinExistence type="inferred from homology"/>
<organism evidence="6 7">
    <name type="scientific">Fluviicoccus keumensis</name>
    <dbReference type="NCBI Taxonomy" id="1435465"/>
    <lineage>
        <taxon>Bacteria</taxon>
        <taxon>Pseudomonadati</taxon>
        <taxon>Pseudomonadota</taxon>
        <taxon>Gammaproteobacteria</taxon>
        <taxon>Moraxellales</taxon>
        <taxon>Moraxellaceae</taxon>
        <taxon>Fluviicoccus</taxon>
    </lineage>
</organism>
<dbReference type="Proteomes" id="UP000292423">
    <property type="component" value="Unassembled WGS sequence"/>
</dbReference>
<dbReference type="CDD" id="cd02440">
    <property type="entry name" value="AdoMet_MTases"/>
    <property type="match status" value="1"/>
</dbReference>
<dbReference type="PANTHER" id="PTHR43317:SF11">
    <property type="entry name" value="POLYAMINE AMINOPROPYLTRANSFERASE 2"/>
    <property type="match status" value="1"/>
</dbReference>
<evidence type="ECO:0000256" key="2">
    <source>
        <dbReference type="ARBA" id="ARBA00022679"/>
    </source>
</evidence>
<feature type="domain" description="PABS" evidence="5">
    <location>
        <begin position="1"/>
        <end position="221"/>
    </location>
</feature>
<protein>
    <submittedName>
        <fullName evidence="6">Spermidine synthase</fullName>
    </submittedName>
</protein>